<keyword evidence="2" id="KW-1185">Reference proteome</keyword>
<sequence>MSSPSSNSSTCLLHSHGIINPAVFELAKSSKVIKCKKPAVWTTDEESALPNFLFGELPKIGNGNFKKVMWNATSSHLMTRIPPQQVKGDTPGEKTSETCECKFKALKTPYYAVVDLKDGSGLTYTDQEGARVTLQTKIFGIGMSR</sequence>
<dbReference type="OrthoDB" id="2686136at2759"/>
<proteinExistence type="predicted"/>
<protein>
    <submittedName>
        <fullName evidence="1">Uncharacterized protein</fullName>
    </submittedName>
</protein>
<gene>
    <name evidence="1" type="ORF">PAXRUDRAFT_797039</name>
</gene>
<dbReference type="EMBL" id="KN830357">
    <property type="protein sequence ID" value="KIK72862.1"/>
    <property type="molecule type" value="Genomic_DNA"/>
</dbReference>
<dbReference type="STRING" id="930991.A0A0D0BML1"/>
<organism evidence="1 2">
    <name type="scientific">Paxillus rubicundulus Ve08.2h10</name>
    <dbReference type="NCBI Taxonomy" id="930991"/>
    <lineage>
        <taxon>Eukaryota</taxon>
        <taxon>Fungi</taxon>
        <taxon>Dikarya</taxon>
        <taxon>Basidiomycota</taxon>
        <taxon>Agaricomycotina</taxon>
        <taxon>Agaricomycetes</taxon>
        <taxon>Agaricomycetidae</taxon>
        <taxon>Boletales</taxon>
        <taxon>Paxilineae</taxon>
        <taxon>Paxillaceae</taxon>
        <taxon>Paxillus</taxon>
    </lineage>
</organism>
<dbReference type="AlphaFoldDB" id="A0A0D0BML1"/>
<accession>A0A0D0BML1</accession>
<reference evidence="2" key="2">
    <citation type="submission" date="2015-01" db="EMBL/GenBank/DDBJ databases">
        <title>Evolutionary Origins and Diversification of the Mycorrhizal Mutualists.</title>
        <authorList>
            <consortium name="DOE Joint Genome Institute"/>
            <consortium name="Mycorrhizal Genomics Consortium"/>
            <person name="Kohler A."/>
            <person name="Kuo A."/>
            <person name="Nagy L.G."/>
            <person name="Floudas D."/>
            <person name="Copeland A."/>
            <person name="Barry K.W."/>
            <person name="Cichocki N."/>
            <person name="Veneault-Fourrey C."/>
            <person name="LaButti K."/>
            <person name="Lindquist E.A."/>
            <person name="Lipzen A."/>
            <person name="Lundell T."/>
            <person name="Morin E."/>
            <person name="Murat C."/>
            <person name="Riley R."/>
            <person name="Ohm R."/>
            <person name="Sun H."/>
            <person name="Tunlid A."/>
            <person name="Henrissat B."/>
            <person name="Grigoriev I.V."/>
            <person name="Hibbett D.S."/>
            <person name="Martin F."/>
        </authorList>
    </citation>
    <scope>NUCLEOTIDE SEQUENCE [LARGE SCALE GENOMIC DNA]</scope>
    <source>
        <strain evidence="2">Ve08.2h10</strain>
    </source>
</reference>
<dbReference type="InParanoid" id="A0A0D0BML1"/>
<reference evidence="1 2" key="1">
    <citation type="submission" date="2014-04" db="EMBL/GenBank/DDBJ databases">
        <authorList>
            <consortium name="DOE Joint Genome Institute"/>
            <person name="Kuo A."/>
            <person name="Kohler A."/>
            <person name="Jargeat P."/>
            <person name="Nagy L.G."/>
            <person name="Floudas D."/>
            <person name="Copeland A."/>
            <person name="Barry K.W."/>
            <person name="Cichocki N."/>
            <person name="Veneault-Fourrey C."/>
            <person name="LaButti K."/>
            <person name="Lindquist E.A."/>
            <person name="Lipzen A."/>
            <person name="Lundell T."/>
            <person name="Morin E."/>
            <person name="Murat C."/>
            <person name="Sun H."/>
            <person name="Tunlid A."/>
            <person name="Henrissat B."/>
            <person name="Grigoriev I.V."/>
            <person name="Hibbett D.S."/>
            <person name="Martin F."/>
            <person name="Nordberg H.P."/>
            <person name="Cantor M.N."/>
            <person name="Hua S.X."/>
        </authorList>
    </citation>
    <scope>NUCLEOTIDE SEQUENCE [LARGE SCALE GENOMIC DNA]</scope>
    <source>
        <strain evidence="1 2">Ve08.2h10</strain>
    </source>
</reference>
<evidence type="ECO:0000313" key="2">
    <source>
        <dbReference type="Proteomes" id="UP000054538"/>
    </source>
</evidence>
<name>A0A0D0BML1_9AGAM</name>
<dbReference type="Proteomes" id="UP000054538">
    <property type="component" value="Unassembled WGS sequence"/>
</dbReference>
<dbReference type="HOGENOM" id="CLU_082499_6_0_1"/>
<evidence type="ECO:0000313" key="1">
    <source>
        <dbReference type="EMBL" id="KIK72862.1"/>
    </source>
</evidence>